<evidence type="ECO:0000313" key="2">
    <source>
        <dbReference type="Proteomes" id="UP000190476"/>
    </source>
</evidence>
<evidence type="ECO:0000313" key="1">
    <source>
        <dbReference type="EMBL" id="SLK18323.1"/>
    </source>
</evidence>
<dbReference type="GeneID" id="66301763"/>
<organism evidence="1 2">
    <name type="scientific">Clostridium chauvoei JF4335</name>
    <dbReference type="NCBI Taxonomy" id="1351755"/>
    <lineage>
        <taxon>Bacteria</taxon>
        <taxon>Bacillati</taxon>
        <taxon>Bacillota</taxon>
        <taxon>Clostridia</taxon>
        <taxon>Eubacteriales</taxon>
        <taxon>Clostridiaceae</taxon>
        <taxon>Clostridium</taxon>
    </lineage>
</organism>
<name>A0A1U6JE17_9CLOT</name>
<dbReference type="AlphaFoldDB" id="A0A1U6JE17"/>
<protein>
    <recommendedName>
        <fullName evidence="3">YgiT-type zinc finger domain protein</fullName>
    </recommendedName>
</protein>
<dbReference type="OrthoDB" id="1931572at2"/>
<dbReference type="EMBL" id="LT799839">
    <property type="protein sequence ID" value="SLK18323.1"/>
    <property type="molecule type" value="Genomic_DNA"/>
</dbReference>
<reference evidence="2" key="1">
    <citation type="submission" date="2017-03" db="EMBL/GenBank/DDBJ databases">
        <authorList>
            <person name="Falquet L."/>
            <person name="Falquet L."/>
        </authorList>
    </citation>
    <scope>NUCLEOTIDE SEQUENCE [LARGE SCALE GENOMIC DNA]</scope>
</reference>
<proteinExistence type="predicted"/>
<evidence type="ECO:0008006" key="3">
    <source>
        <dbReference type="Google" id="ProtNLM"/>
    </source>
</evidence>
<sequence>MFTDNRGYCEKCKKIRSYTLKEHKIVKELNIGRIEVIELSAHCLTCGELIYSEKVREKNSKEVEQAIMNLQEELEILHMLREVKTSDIIKESSDKEILEEIKSILRDKK</sequence>
<accession>A0A1U6JE17</accession>
<gene>
    <name evidence="1" type="ORF">CCH01_14330</name>
</gene>
<keyword evidence="2" id="KW-1185">Reference proteome</keyword>
<dbReference type="STRING" id="1351755.CCH01_14330"/>
<dbReference type="RefSeq" id="WP_079481377.1">
    <property type="nucleotide sequence ID" value="NZ_CBML010000006.1"/>
</dbReference>
<dbReference type="Proteomes" id="UP000190476">
    <property type="component" value="Chromosome I"/>
</dbReference>